<evidence type="ECO:0000313" key="2">
    <source>
        <dbReference type="EMBL" id="EDW78311.1"/>
    </source>
</evidence>
<dbReference type="OMA" id="KLWCRIE"/>
<keyword evidence="3" id="KW-1185">Reference proteome</keyword>
<dbReference type="AlphaFoldDB" id="B4N1S2"/>
<sequence length="190" mass="21451">MARLTALGIAVLLHSVMGVSYYFLLGKCSPAPMLGCWLFSACIVTVLQAIHIFPDWWYTNYSATLFELTTETLVCCLTLDLMLTKLWCRIEGLCHCAIVGILQPLITEDDTYAAWEYWLLGLTTSVIGACLLWFTLWATALPAKMWHGFVVWRQRITSLIDGKLSQLVFAQRESTRSYHCSRQSEVTLAG</sequence>
<dbReference type="Pfam" id="PF16089">
    <property type="entry name" value="DUF4818"/>
    <property type="match status" value="1"/>
</dbReference>
<gene>
    <name evidence="2" type="primary">Dwil\GK19242</name>
    <name evidence="2" type="ORF">Dwil_GK19242</name>
</gene>
<keyword evidence="1" id="KW-0472">Membrane</keyword>
<dbReference type="KEGG" id="dwi:6644833"/>
<feature type="transmembrane region" description="Helical" evidence="1">
    <location>
        <begin position="118"/>
        <end position="138"/>
    </location>
</feature>
<keyword evidence="1" id="KW-1133">Transmembrane helix</keyword>
<dbReference type="HOGENOM" id="CLU_116001_0_0_1"/>
<dbReference type="Proteomes" id="UP000007798">
    <property type="component" value="Unassembled WGS sequence"/>
</dbReference>
<evidence type="ECO:0000256" key="1">
    <source>
        <dbReference type="SAM" id="Phobius"/>
    </source>
</evidence>
<accession>B4N1S2</accession>
<dbReference type="OrthoDB" id="7879339at2759"/>
<dbReference type="InParanoid" id="B4N1S2"/>
<dbReference type="STRING" id="7260.B4N1S2"/>
<proteinExistence type="predicted"/>
<keyword evidence="1" id="KW-0812">Transmembrane</keyword>
<name>B4N1S2_DROWI</name>
<dbReference type="PhylomeDB" id="B4N1S2"/>
<dbReference type="InterPro" id="IPR032145">
    <property type="entry name" value="DUF4818"/>
</dbReference>
<dbReference type="EMBL" id="CH963925">
    <property type="protein sequence ID" value="EDW78311.1"/>
    <property type="molecule type" value="Genomic_DNA"/>
</dbReference>
<reference evidence="2 3" key="1">
    <citation type="journal article" date="2007" name="Nature">
        <title>Evolution of genes and genomes on the Drosophila phylogeny.</title>
        <authorList>
            <consortium name="Drosophila 12 Genomes Consortium"/>
            <person name="Clark A.G."/>
            <person name="Eisen M.B."/>
            <person name="Smith D.R."/>
            <person name="Bergman C.M."/>
            <person name="Oliver B."/>
            <person name="Markow T.A."/>
            <person name="Kaufman T.C."/>
            <person name="Kellis M."/>
            <person name="Gelbart W."/>
            <person name="Iyer V.N."/>
            <person name="Pollard D.A."/>
            <person name="Sackton T.B."/>
            <person name="Larracuente A.M."/>
            <person name="Singh N.D."/>
            <person name="Abad J.P."/>
            <person name="Abt D.N."/>
            <person name="Adryan B."/>
            <person name="Aguade M."/>
            <person name="Akashi H."/>
            <person name="Anderson W.W."/>
            <person name="Aquadro C.F."/>
            <person name="Ardell D.H."/>
            <person name="Arguello R."/>
            <person name="Artieri C.G."/>
            <person name="Barbash D.A."/>
            <person name="Barker D."/>
            <person name="Barsanti P."/>
            <person name="Batterham P."/>
            <person name="Batzoglou S."/>
            <person name="Begun D."/>
            <person name="Bhutkar A."/>
            <person name="Blanco E."/>
            <person name="Bosak S.A."/>
            <person name="Bradley R.K."/>
            <person name="Brand A.D."/>
            <person name="Brent M.R."/>
            <person name="Brooks A.N."/>
            <person name="Brown R.H."/>
            <person name="Butlin R.K."/>
            <person name="Caggese C."/>
            <person name="Calvi B.R."/>
            <person name="Bernardo de Carvalho A."/>
            <person name="Caspi A."/>
            <person name="Castrezana S."/>
            <person name="Celniker S.E."/>
            <person name="Chang J.L."/>
            <person name="Chapple C."/>
            <person name="Chatterji S."/>
            <person name="Chinwalla A."/>
            <person name="Civetta A."/>
            <person name="Clifton S.W."/>
            <person name="Comeron J.M."/>
            <person name="Costello J.C."/>
            <person name="Coyne J.A."/>
            <person name="Daub J."/>
            <person name="David R.G."/>
            <person name="Delcher A.L."/>
            <person name="Delehaunty K."/>
            <person name="Do C.B."/>
            <person name="Ebling H."/>
            <person name="Edwards K."/>
            <person name="Eickbush T."/>
            <person name="Evans J.D."/>
            <person name="Filipski A."/>
            <person name="Findeiss S."/>
            <person name="Freyhult E."/>
            <person name="Fulton L."/>
            <person name="Fulton R."/>
            <person name="Garcia A.C."/>
            <person name="Gardiner A."/>
            <person name="Garfield D.A."/>
            <person name="Garvin B.E."/>
            <person name="Gibson G."/>
            <person name="Gilbert D."/>
            <person name="Gnerre S."/>
            <person name="Godfrey J."/>
            <person name="Good R."/>
            <person name="Gotea V."/>
            <person name="Gravely B."/>
            <person name="Greenberg A.J."/>
            <person name="Griffiths-Jones S."/>
            <person name="Gross S."/>
            <person name="Guigo R."/>
            <person name="Gustafson E.A."/>
            <person name="Haerty W."/>
            <person name="Hahn M.W."/>
            <person name="Halligan D.L."/>
            <person name="Halpern A.L."/>
            <person name="Halter G.M."/>
            <person name="Han M.V."/>
            <person name="Heger A."/>
            <person name="Hillier L."/>
            <person name="Hinrichs A.S."/>
            <person name="Holmes I."/>
            <person name="Hoskins R.A."/>
            <person name="Hubisz M.J."/>
            <person name="Hultmark D."/>
            <person name="Huntley M.A."/>
            <person name="Jaffe D.B."/>
            <person name="Jagadeeshan S."/>
            <person name="Jeck W.R."/>
            <person name="Johnson J."/>
            <person name="Jones C.D."/>
            <person name="Jordan W.C."/>
            <person name="Karpen G.H."/>
            <person name="Kataoka E."/>
            <person name="Keightley P.D."/>
            <person name="Kheradpour P."/>
            <person name="Kirkness E.F."/>
            <person name="Koerich L.B."/>
            <person name="Kristiansen K."/>
            <person name="Kudrna D."/>
            <person name="Kulathinal R.J."/>
            <person name="Kumar S."/>
            <person name="Kwok R."/>
            <person name="Lander E."/>
            <person name="Langley C.H."/>
            <person name="Lapoint R."/>
            <person name="Lazzaro B.P."/>
            <person name="Lee S.J."/>
            <person name="Levesque L."/>
            <person name="Li R."/>
            <person name="Lin C.F."/>
            <person name="Lin M.F."/>
            <person name="Lindblad-Toh K."/>
            <person name="Llopart A."/>
            <person name="Long M."/>
            <person name="Low L."/>
            <person name="Lozovsky E."/>
            <person name="Lu J."/>
            <person name="Luo M."/>
            <person name="Machado C.A."/>
            <person name="Makalowski W."/>
            <person name="Marzo M."/>
            <person name="Matsuda M."/>
            <person name="Matzkin L."/>
            <person name="McAllister B."/>
            <person name="McBride C.S."/>
            <person name="McKernan B."/>
            <person name="McKernan K."/>
            <person name="Mendez-Lago M."/>
            <person name="Minx P."/>
            <person name="Mollenhauer M.U."/>
            <person name="Montooth K."/>
            <person name="Mount S.M."/>
            <person name="Mu X."/>
            <person name="Myers E."/>
            <person name="Negre B."/>
            <person name="Newfeld S."/>
            <person name="Nielsen R."/>
            <person name="Noor M.A."/>
            <person name="O'Grady P."/>
            <person name="Pachter L."/>
            <person name="Papaceit M."/>
            <person name="Parisi M.J."/>
            <person name="Parisi M."/>
            <person name="Parts L."/>
            <person name="Pedersen J.S."/>
            <person name="Pesole G."/>
            <person name="Phillippy A.M."/>
            <person name="Ponting C.P."/>
            <person name="Pop M."/>
            <person name="Porcelli D."/>
            <person name="Powell J.R."/>
            <person name="Prohaska S."/>
            <person name="Pruitt K."/>
            <person name="Puig M."/>
            <person name="Quesneville H."/>
            <person name="Ram K.R."/>
            <person name="Rand D."/>
            <person name="Rasmussen M.D."/>
            <person name="Reed L.K."/>
            <person name="Reenan R."/>
            <person name="Reily A."/>
            <person name="Remington K.A."/>
            <person name="Rieger T.T."/>
            <person name="Ritchie M.G."/>
            <person name="Robin C."/>
            <person name="Rogers Y.H."/>
            <person name="Rohde C."/>
            <person name="Rozas J."/>
            <person name="Rubenfield M.J."/>
            <person name="Ruiz A."/>
            <person name="Russo S."/>
            <person name="Salzberg S.L."/>
            <person name="Sanchez-Gracia A."/>
            <person name="Saranga D.J."/>
            <person name="Sato H."/>
            <person name="Schaeffer S.W."/>
            <person name="Schatz M.C."/>
            <person name="Schlenke T."/>
            <person name="Schwartz R."/>
            <person name="Segarra C."/>
            <person name="Singh R.S."/>
            <person name="Sirot L."/>
            <person name="Sirota M."/>
            <person name="Sisneros N.B."/>
            <person name="Smith C.D."/>
            <person name="Smith T.F."/>
            <person name="Spieth J."/>
            <person name="Stage D.E."/>
            <person name="Stark A."/>
            <person name="Stephan W."/>
            <person name="Strausberg R.L."/>
            <person name="Strempel S."/>
            <person name="Sturgill D."/>
            <person name="Sutton G."/>
            <person name="Sutton G.G."/>
            <person name="Tao W."/>
            <person name="Teichmann S."/>
            <person name="Tobari Y.N."/>
            <person name="Tomimura Y."/>
            <person name="Tsolas J.M."/>
            <person name="Valente V.L."/>
            <person name="Venter E."/>
            <person name="Venter J.C."/>
            <person name="Vicario S."/>
            <person name="Vieira F.G."/>
            <person name="Vilella A.J."/>
            <person name="Villasante A."/>
            <person name="Walenz B."/>
            <person name="Wang J."/>
            <person name="Wasserman M."/>
            <person name="Watts T."/>
            <person name="Wilson D."/>
            <person name="Wilson R.K."/>
            <person name="Wing R.A."/>
            <person name="Wolfner M.F."/>
            <person name="Wong A."/>
            <person name="Wong G.K."/>
            <person name="Wu C.I."/>
            <person name="Wu G."/>
            <person name="Yamamoto D."/>
            <person name="Yang H.P."/>
            <person name="Yang S.P."/>
            <person name="Yorke J.A."/>
            <person name="Yoshida K."/>
            <person name="Zdobnov E."/>
            <person name="Zhang P."/>
            <person name="Zhang Y."/>
            <person name="Zimin A.V."/>
            <person name="Baldwin J."/>
            <person name="Abdouelleil A."/>
            <person name="Abdulkadir J."/>
            <person name="Abebe A."/>
            <person name="Abera B."/>
            <person name="Abreu J."/>
            <person name="Acer S.C."/>
            <person name="Aftuck L."/>
            <person name="Alexander A."/>
            <person name="An P."/>
            <person name="Anderson E."/>
            <person name="Anderson S."/>
            <person name="Arachi H."/>
            <person name="Azer M."/>
            <person name="Bachantsang P."/>
            <person name="Barry A."/>
            <person name="Bayul T."/>
            <person name="Berlin A."/>
            <person name="Bessette D."/>
            <person name="Bloom T."/>
            <person name="Blye J."/>
            <person name="Boguslavskiy L."/>
            <person name="Bonnet C."/>
            <person name="Boukhgalter B."/>
            <person name="Bourzgui I."/>
            <person name="Brown A."/>
            <person name="Cahill P."/>
            <person name="Channer S."/>
            <person name="Cheshatsang Y."/>
            <person name="Chuda L."/>
            <person name="Citroen M."/>
            <person name="Collymore A."/>
            <person name="Cooke P."/>
            <person name="Costello M."/>
            <person name="D'Aco K."/>
            <person name="Daza R."/>
            <person name="De Haan G."/>
            <person name="DeGray S."/>
            <person name="DeMaso C."/>
            <person name="Dhargay N."/>
            <person name="Dooley K."/>
            <person name="Dooley E."/>
            <person name="Doricent M."/>
            <person name="Dorje P."/>
            <person name="Dorjee K."/>
            <person name="Dupes A."/>
            <person name="Elong R."/>
            <person name="Falk J."/>
            <person name="Farina A."/>
            <person name="Faro S."/>
            <person name="Ferguson D."/>
            <person name="Fisher S."/>
            <person name="Foley C.D."/>
            <person name="Franke A."/>
            <person name="Friedrich D."/>
            <person name="Gadbois L."/>
            <person name="Gearin G."/>
            <person name="Gearin C.R."/>
            <person name="Giannoukos G."/>
            <person name="Goode T."/>
            <person name="Graham J."/>
            <person name="Grandbois E."/>
            <person name="Grewal S."/>
            <person name="Gyaltsen K."/>
            <person name="Hafez N."/>
            <person name="Hagos B."/>
            <person name="Hall J."/>
            <person name="Henson C."/>
            <person name="Hollinger A."/>
            <person name="Honan T."/>
            <person name="Huard M.D."/>
            <person name="Hughes L."/>
            <person name="Hurhula B."/>
            <person name="Husby M.E."/>
            <person name="Kamat A."/>
            <person name="Kanga B."/>
            <person name="Kashin S."/>
            <person name="Khazanovich D."/>
            <person name="Kisner P."/>
            <person name="Lance K."/>
            <person name="Lara M."/>
            <person name="Lee W."/>
            <person name="Lennon N."/>
            <person name="Letendre F."/>
            <person name="LeVine R."/>
            <person name="Lipovsky A."/>
            <person name="Liu X."/>
            <person name="Liu J."/>
            <person name="Liu S."/>
            <person name="Lokyitsang T."/>
            <person name="Lokyitsang Y."/>
            <person name="Lubonja R."/>
            <person name="Lui A."/>
            <person name="MacDonald P."/>
            <person name="Magnisalis V."/>
            <person name="Maru K."/>
            <person name="Matthews C."/>
            <person name="McCusker W."/>
            <person name="McDonough S."/>
            <person name="Mehta T."/>
            <person name="Meldrim J."/>
            <person name="Meneus L."/>
            <person name="Mihai O."/>
            <person name="Mihalev A."/>
            <person name="Mihova T."/>
            <person name="Mittelman R."/>
            <person name="Mlenga V."/>
            <person name="Montmayeur A."/>
            <person name="Mulrain L."/>
            <person name="Navidi A."/>
            <person name="Naylor J."/>
            <person name="Negash T."/>
            <person name="Nguyen T."/>
            <person name="Nguyen N."/>
            <person name="Nicol R."/>
            <person name="Norbu C."/>
            <person name="Norbu N."/>
            <person name="Novod N."/>
            <person name="O'Neill B."/>
            <person name="Osman S."/>
            <person name="Markiewicz E."/>
            <person name="Oyono O.L."/>
            <person name="Patti C."/>
            <person name="Phunkhang P."/>
            <person name="Pierre F."/>
            <person name="Priest M."/>
            <person name="Raghuraman S."/>
            <person name="Rege F."/>
            <person name="Reyes R."/>
            <person name="Rise C."/>
            <person name="Rogov P."/>
            <person name="Ross K."/>
            <person name="Ryan E."/>
            <person name="Settipalli S."/>
            <person name="Shea T."/>
            <person name="Sherpa N."/>
            <person name="Shi L."/>
            <person name="Shih D."/>
            <person name="Sparrow T."/>
            <person name="Spaulding J."/>
            <person name="Stalker J."/>
            <person name="Stange-Thomann N."/>
            <person name="Stavropoulos S."/>
            <person name="Stone C."/>
            <person name="Strader C."/>
            <person name="Tesfaye S."/>
            <person name="Thomson T."/>
            <person name="Thoulutsang Y."/>
            <person name="Thoulutsang D."/>
            <person name="Topham K."/>
            <person name="Topping I."/>
            <person name="Tsamla T."/>
            <person name="Vassiliev H."/>
            <person name="Vo A."/>
            <person name="Wangchuk T."/>
            <person name="Wangdi T."/>
            <person name="Weiand M."/>
            <person name="Wilkinson J."/>
            <person name="Wilson A."/>
            <person name="Yadav S."/>
            <person name="Young G."/>
            <person name="Yu Q."/>
            <person name="Zembek L."/>
            <person name="Zhong D."/>
            <person name="Zimmer A."/>
            <person name="Zwirko Z."/>
            <person name="Jaffe D.B."/>
            <person name="Alvarez P."/>
            <person name="Brockman W."/>
            <person name="Butler J."/>
            <person name="Chin C."/>
            <person name="Gnerre S."/>
            <person name="Grabherr M."/>
            <person name="Kleber M."/>
            <person name="Mauceli E."/>
            <person name="MacCallum I."/>
        </authorList>
    </citation>
    <scope>NUCLEOTIDE SEQUENCE [LARGE SCALE GENOMIC DNA]</scope>
    <source>
        <strain evidence="3">Tucson 14030-0811.24</strain>
    </source>
</reference>
<evidence type="ECO:0000313" key="3">
    <source>
        <dbReference type="Proteomes" id="UP000007798"/>
    </source>
</evidence>
<dbReference type="eggNOG" id="ENOG502TB9P">
    <property type="taxonomic scope" value="Eukaryota"/>
</dbReference>
<feature type="transmembrane region" description="Helical" evidence="1">
    <location>
        <begin position="36"/>
        <end position="54"/>
    </location>
</feature>
<protein>
    <submittedName>
        <fullName evidence="2">Uncharacterized protein</fullName>
    </submittedName>
</protein>
<organism evidence="2 3">
    <name type="scientific">Drosophila willistoni</name>
    <name type="common">Fruit fly</name>
    <dbReference type="NCBI Taxonomy" id="7260"/>
    <lineage>
        <taxon>Eukaryota</taxon>
        <taxon>Metazoa</taxon>
        <taxon>Ecdysozoa</taxon>
        <taxon>Arthropoda</taxon>
        <taxon>Hexapoda</taxon>
        <taxon>Insecta</taxon>
        <taxon>Pterygota</taxon>
        <taxon>Neoptera</taxon>
        <taxon>Endopterygota</taxon>
        <taxon>Diptera</taxon>
        <taxon>Brachycera</taxon>
        <taxon>Muscomorpha</taxon>
        <taxon>Ephydroidea</taxon>
        <taxon>Drosophilidae</taxon>
        <taxon>Drosophila</taxon>
        <taxon>Sophophora</taxon>
    </lineage>
</organism>
<feature type="transmembrane region" description="Helical" evidence="1">
    <location>
        <begin position="6"/>
        <end position="24"/>
    </location>
</feature>